<dbReference type="GO" id="GO:0003677">
    <property type="term" value="F:DNA binding"/>
    <property type="evidence" value="ECO:0007669"/>
    <property type="project" value="UniProtKB-KW"/>
</dbReference>
<dbReference type="SMART" id="SM00490">
    <property type="entry name" value="HELICc"/>
    <property type="match status" value="1"/>
</dbReference>
<organism evidence="14 15">
    <name type="scientific">Pseudodesulfovibrio profundus</name>
    <dbReference type="NCBI Taxonomy" id="57320"/>
    <lineage>
        <taxon>Bacteria</taxon>
        <taxon>Pseudomonadati</taxon>
        <taxon>Thermodesulfobacteriota</taxon>
        <taxon>Desulfovibrionia</taxon>
        <taxon>Desulfovibrionales</taxon>
        <taxon>Desulfovibrionaceae</taxon>
    </lineage>
</organism>
<dbReference type="Pfam" id="PF13245">
    <property type="entry name" value="AAA_19"/>
    <property type="match status" value="1"/>
</dbReference>
<dbReference type="NCBIfam" id="TIGR00614">
    <property type="entry name" value="recQ_fam"/>
    <property type="match status" value="1"/>
</dbReference>
<feature type="domain" description="UvrD-like helicase ATP-binding" evidence="13">
    <location>
        <begin position="1084"/>
        <end position="1299"/>
    </location>
</feature>
<evidence type="ECO:0000256" key="2">
    <source>
        <dbReference type="ARBA" id="ARBA00022741"/>
    </source>
</evidence>
<dbReference type="PANTHER" id="PTHR13710:SF105">
    <property type="entry name" value="ATP-DEPENDENT DNA HELICASE Q1"/>
    <property type="match status" value="1"/>
</dbReference>
<dbReference type="InterPro" id="IPR002464">
    <property type="entry name" value="DNA/RNA_helicase_DEAH_CS"/>
</dbReference>
<dbReference type="GO" id="GO:0030894">
    <property type="term" value="C:replisome"/>
    <property type="evidence" value="ECO:0007669"/>
    <property type="project" value="TreeGrafter"/>
</dbReference>
<dbReference type="GO" id="GO:0006310">
    <property type="term" value="P:DNA recombination"/>
    <property type="evidence" value="ECO:0007669"/>
    <property type="project" value="InterPro"/>
</dbReference>
<dbReference type="GO" id="GO:0006281">
    <property type="term" value="P:DNA repair"/>
    <property type="evidence" value="ECO:0007669"/>
    <property type="project" value="TreeGrafter"/>
</dbReference>
<dbReference type="GO" id="GO:0043590">
    <property type="term" value="C:bacterial nucleoid"/>
    <property type="evidence" value="ECO:0007669"/>
    <property type="project" value="TreeGrafter"/>
</dbReference>
<evidence type="ECO:0000259" key="13">
    <source>
        <dbReference type="PROSITE" id="PS51198"/>
    </source>
</evidence>
<keyword evidence="15" id="KW-1185">Reference proteome</keyword>
<evidence type="ECO:0000256" key="1">
    <source>
        <dbReference type="ARBA" id="ARBA00005446"/>
    </source>
</evidence>
<feature type="binding site" evidence="10">
    <location>
        <begin position="1105"/>
        <end position="1112"/>
    </location>
    <ligand>
        <name>ATP</name>
        <dbReference type="ChEBI" id="CHEBI:30616"/>
    </ligand>
</feature>
<dbReference type="Pfam" id="PF13361">
    <property type="entry name" value="UvrD_C"/>
    <property type="match status" value="1"/>
</dbReference>
<dbReference type="InterPro" id="IPR004589">
    <property type="entry name" value="DNA_helicase_ATP-dep_RecQ"/>
</dbReference>
<evidence type="ECO:0000259" key="11">
    <source>
        <dbReference type="PROSITE" id="PS51192"/>
    </source>
</evidence>
<name>A0A2C8FC04_9BACT</name>
<dbReference type="PROSITE" id="PS00690">
    <property type="entry name" value="DEAH_ATP_HELICASE"/>
    <property type="match status" value="1"/>
</dbReference>
<dbReference type="SUPFAM" id="SSF53098">
    <property type="entry name" value="Ribonuclease H-like"/>
    <property type="match status" value="1"/>
</dbReference>
<dbReference type="PROSITE" id="PS51192">
    <property type="entry name" value="HELICASE_ATP_BIND_1"/>
    <property type="match status" value="1"/>
</dbReference>
<evidence type="ECO:0000313" key="14">
    <source>
        <dbReference type="EMBL" id="SOB59979.1"/>
    </source>
</evidence>
<dbReference type="EC" id="5.6.2.4" evidence="9"/>
<dbReference type="InterPro" id="IPR001650">
    <property type="entry name" value="Helicase_C-like"/>
</dbReference>
<evidence type="ECO:0000256" key="10">
    <source>
        <dbReference type="PROSITE-ProRule" id="PRU00560"/>
    </source>
</evidence>
<dbReference type="InterPro" id="IPR014017">
    <property type="entry name" value="DNA_helicase_UvrD-like_C"/>
</dbReference>
<keyword evidence="4 10" id="KW-0347">Helicase</keyword>
<dbReference type="Gene3D" id="3.40.50.300">
    <property type="entry name" value="P-loop containing nucleotide triphosphate hydrolases"/>
    <property type="match status" value="5"/>
</dbReference>
<dbReference type="RefSeq" id="WP_097012768.1">
    <property type="nucleotide sequence ID" value="NZ_LT907975.1"/>
</dbReference>
<keyword evidence="5 10" id="KW-0067">ATP-binding</keyword>
<dbReference type="GO" id="GO:0016787">
    <property type="term" value="F:hydrolase activity"/>
    <property type="evidence" value="ECO:0007669"/>
    <property type="project" value="UniProtKB-UniRule"/>
</dbReference>
<gene>
    <name evidence="14" type="ORF">DPRO_3069</name>
</gene>
<dbReference type="GO" id="GO:0009378">
    <property type="term" value="F:four-way junction helicase activity"/>
    <property type="evidence" value="ECO:0007669"/>
    <property type="project" value="TreeGrafter"/>
</dbReference>
<dbReference type="GO" id="GO:0005737">
    <property type="term" value="C:cytoplasm"/>
    <property type="evidence" value="ECO:0007669"/>
    <property type="project" value="TreeGrafter"/>
</dbReference>
<dbReference type="Pfam" id="PF00270">
    <property type="entry name" value="DEAD"/>
    <property type="match status" value="1"/>
</dbReference>
<dbReference type="PROSITE" id="PS51194">
    <property type="entry name" value="HELICASE_CTER"/>
    <property type="match status" value="1"/>
</dbReference>
<dbReference type="InterPro" id="IPR027417">
    <property type="entry name" value="P-loop_NTPase"/>
</dbReference>
<dbReference type="PROSITE" id="PS51198">
    <property type="entry name" value="UVRD_HELICASE_ATP_BIND"/>
    <property type="match status" value="1"/>
</dbReference>
<dbReference type="CDD" id="cd17932">
    <property type="entry name" value="DEXQc_UvrD"/>
    <property type="match status" value="1"/>
</dbReference>
<feature type="domain" description="Helicase C-terminal" evidence="12">
    <location>
        <begin position="518"/>
        <end position="666"/>
    </location>
</feature>
<comment type="similarity">
    <text evidence="1">Belongs to the helicase family. RecQ subfamily.</text>
</comment>
<dbReference type="SUPFAM" id="SSF52540">
    <property type="entry name" value="P-loop containing nucleoside triphosphate hydrolases"/>
    <property type="match status" value="2"/>
</dbReference>
<evidence type="ECO:0000256" key="8">
    <source>
        <dbReference type="ARBA" id="ARBA00034617"/>
    </source>
</evidence>
<dbReference type="InterPro" id="IPR011545">
    <property type="entry name" value="DEAD/DEAH_box_helicase_dom"/>
</dbReference>
<dbReference type="EMBL" id="LT907975">
    <property type="protein sequence ID" value="SOB59979.1"/>
    <property type="molecule type" value="Genomic_DNA"/>
</dbReference>
<dbReference type="Pfam" id="PF00271">
    <property type="entry name" value="Helicase_C"/>
    <property type="match status" value="1"/>
</dbReference>
<dbReference type="PANTHER" id="PTHR13710">
    <property type="entry name" value="DNA HELICASE RECQ FAMILY MEMBER"/>
    <property type="match status" value="1"/>
</dbReference>
<proteinExistence type="inferred from homology"/>
<sequence length="1705" mass="191728">MLSFDDILNSSIAVDLEIHPEGNHLLAVGAYVKRSEQHVSRNGGKLSPCEALDGLDRLAQEEEFIVGHNIIQHDLPYLKGMADNARIFTLPAIDTLILSPLAFPQNPYHRLVKGYKLVKDTINNPVADSKLALGLLEMEADVFAQLPESTLQFYGYCLRATHPEHGFGAFFEAIARKPLPSQREAEAIWMDELGTKACSNHAIEIFHEATATQDQTWKLAYIAAWIRAENGTSVLPPWVRYAMPGITSDLNRLRSTSCNNNSCEYCTSNHDPHTALKAFFGFETFLPVKDESPPLQESIVKVMQAGKPLLAILPTGGGKSLCYQLPALMRARQRKVMTLILSPLQSLMKDQVDGLVSKGIANAGMINGLLTPLERSATLESIRLGDIDILFIAPEQLRNTVVKRTLAQRELGLVVVDEAHCLSKWGHDFRPDYLNIGPYLRNRFKDSIDDLPQVACFTATAKLDVITDIADHFREELGCELEIVEGGHERTNLSFEVIAVSPDQKQATIHQLLLDYFPLDENGMPPADCGSAIVFAATQNRTKALSEFLSREGWQADYFHGGRTPDEKRQVQERFLDGELTVIAATNAFGMGVDKPDVRLVIHVDTPGSLENYLQEAGRAGRDREQAHCVLLFSRDDLDEQFSIAADAEITRDEINGVYQGLKRMARNHPEETIVVTSGEILKSDDVGAAGDLSVESRGYDTKVKMIISRLERTGKLKRGDNQANVIQGQVLAPDLQEAKKRIAQLNLQGRKREIWESLLAELLASDARELLNTDQLTSVTGQTPQELLATLHEMRGARLINHDLNMTAFVRHGVQKSSKKCWEQELLLEKELLGFMEEQFPDAEVGSRAVMHMRSTAQELKDRGCDGAQPDRIRRLLSLWRRERLIDFSPRGSGHLEIRFREEWQTVRGKSENRRAVGGVILGALLGKIPSGRRGKNILISFRTEDLTKSLSRDARFTGLTNLERLANDALLALNHLEIINLQSGLSVFRPAMTLEINADSPQFTLAEFSFLAQFFDQKRLQVHIMGLYAQFASQGIKRAMAMVRDYFTLTINQFLARYFKGREKEIKRPLTQESYDAIVTDLRNKDQEKIVSAPSKGNMLVLAGPGSGKTRCIVHRIAYLLRVERIPGRKILALAFNRSAAAQIRARLRELVGRDARFVRVYTYHALAMNLTGGSLVGKKQVAATAFDDFIGDAVNMLREESEEDYGIKTMRDRLLSGLSHILVDEYQDINSLQYDFLSLLAGRIEQDSDEKPSLMAVGDDDQNIYAFDGSNIEFIRRFKEDYNAKEYHLTLNYRSLSPIVEVGEQLIQKNRDRMKVDVRMRAARQGLLGSRESVVKIVYTEDRAARLKGALSLCAEVMESDKGLPLEDICILCRSNRELDSLLLLSQYSSVKLRALRPRPWDLTRTREFLVIKSCLEYCSEEMVRGEKLRELVNDLLLGSGFAANNIWLTSIRLLLDQYLEESMAPRSIATFIMHLYESAREQKNNCRPEPGAVVASTIHTVKGLEFSSVIMPAQPVRAALGEEERRLYYVGMTRAKDKLYCLSSQDNPNPFLADVERLHPSTRRRFALSPKEHEAYQTQYWDMSLGDVIISFPGYLSSADRIQAALAQMEPGYSEGLSLVMQGDRHVITFAGPTHFGPLARLSLSGEKVLQEYLSKGLEAQKVTYMASQHWNRDESDTSTSLDSWFVGLFRVEFVPNPERQ</sequence>
<evidence type="ECO:0000259" key="12">
    <source>
        <dbReference type="PROSITE" id="PS51194"/>
    </source>
</evidence>
<dbReference type="InterPro" id="IPR036397">
    <property type="entry name" value="RNaseH_sf"/>
</dbReference>
<evidence type="ECO:0000256" key="5">
    <source>
        <dbReference type="ARBA" id="ARBA00022840"/>
    </source>
</evidence>
<dbReference type="OrthoDB" id="9760034at2"/>
<evidence type="ECO:0000256" key="3">
    <source>
        <dbReference type="ARBA" id="ARBA00022801"/>
    </source>
</evidence>
<keyword evidence="2 10" id="KW-0547">Nucleotide-binding</keyword>
<evidence type="ECO:0000256" key="6">
    <source>
        <dbReference type="ARBA" id="ARBA00023125"/>
    </source>
</evidence>
<dbReference type="GO" id="GO:0005524">
    <property type="term" value="F:ATP binding"/>
    <property type="evidence" value="ECO:0007669"/>
    <property type="project" value="UniProtKB-UniRule"/>
</dbReference>
<keyword evidence="7" id="KW-0413">Isomerase</keyword>
<feature type="domain" description="Helicase ATP-binding" evidence="11">
    <location>
        <begin position="300"/>
        <end position="479"/>
    </location>
</feature>
<keyword evidence="3 10" id="KW-0378">Hydrolase</keyword>
<dbReference type="InterPro" id="IPR014001">
    <property type="entry name" value="Helicase_ATP-bd"/>
</dbReference>
<comment type="catalytic activity">
    <reaction evidence="8">
        <text>Couples ATP hydrolysis with the unwinding of duplex DNA by translocating in the 3'-5' direction.</text>
        <dbReference type="EC" id="5.6.2.4"/>
    </reaction>
</comment>
<reference evidence="15" key="1">
    <citation type="submission" date="2017-09" db="EMBL/GenBank/DDBJ databases">
        <authorList>
            <person name="Regsiter A."/>
            <person name="William W."/>
        </authorList>
    </citation>
    <scope>NUCLEOTIDE SEQUENCE [LARGE SCALE GENOMIC DNA]</scope>
    <source>
        <strain evidence="15">500-1</strain>
    </source>
</reference>
<evidence type="ECO:0000313" key="15">
    <source>
        <dbReference type="Proteomes" id="UP000219215"/>
    </source>
</evidence>
<evidence type="ECO:0000256" key="4">
    <source>
        <dbReference type="ARBA" id="ARBA00022806"/>
    </source>
</evidence>
<dbReference type="InterPro" id="IPR014016">
    <property type="entry name" value="UvrD-like_ATP-bd"/>
</dbReference>
<dbReference type="SMART" id="SM00487">
    <property type="entry name" value="DEXDc"/>
    <property type="match status" value="2"/>
</dbReference>
<dbReference type="KEGG" id="pprf:DPRO_3069"/>
<dbReference type="InterPro" id="IPR012337">
    <property type="entry name" value="RNaseH-like_sf"/>
</dbReference>
<dbReference type="Proteomes" id="UP000219215">
    <property type="component" value="Chromosome DPRO"/>
</dbReference>
<accession>A0A2C8FC04</accession>
<dbReference type="Gene3D" id="3.30.420.10">
    <property type="entry name" value="Ribonuclease H-like superfamily/Ribonuclease H"/>
    <property type="match status" value="1"/>
</dbReference>
<evidence type="ECO:0000256" key="9">
    <source>
        <dbReference type="ARBA" id="ARBA00034808"/>
    </source>
</evidence>
<keyword evidence="6" id="KW-0238">DNA-binding</keyword>
<dbReference type="GO" id="GO:0043138">
    <property type="term" value="F:3'-5' DNA helicase activity"/>
    <property type="evidence" value="ECO:0007669"/>
    <property type="project" value="UniProtKB-EC"/>
</dbReference>
<protein>
    <recommendedName>
        <fullName evidence="9">DNA 3'-5' helicase</fullName>
        <ecNumber evidence="9">5.6.2.4</ecNumber>
    </recommendedName>
</protein>
<evidence type="ECO:0000256" key="7">
    <source>
        <dbReference type="ARBA" id="ARBA00023235"/>
    </source>
</evidence>